<dbReference type="AlphaFoldDB" id="W7WYQ2"/>
<accession>W7WYQ2</accession>
<dbReference type="EMBL" id="GG662470">
    <property type="protein sequence ID" value="EWS72020.1"/>
    <property type="molecule type" value="Genomic_DNA"/>
</dbReference>
<dbReference type="RefSeq" id="XP_012655450.1">
    <property type="nucleotide sequence ID" value="XM_012799996.1"/>
</dbReference>
<sequence length="159" mass="18702">MLKTSFCLNSIENPSKAHKKQLTILITNNIVYLHLFIKNIVPINQMQCRSIFVQALSFQASMLKLEKTLIYSSFLKSKVSRNYMLLQMNDVQIQAFLNSQHVLKITAITMEELFILVHFISQNKMNQISSYIKEQILFIFLQSLNFFEEITTYYQQADF</sequence>
<evidence type="ECO:0000313" key="2">
    <source>
        <dbReference type="Proteomes" id="UP000009168"/>
    </source>
</evidence>
<dbReference type="InParanoid" id="W7WYQ2"/>
<dbReference type="Proteomes" id="UP000009168">
    <property type="component" value="Unassembled WGS sequence"/>
</dbReference>
<evidence type="ECO:0000313" key="1">
    <source>
        <dbReference type="EMBL" id="EWS72020.1"/>
    </source>
</evidence>
<name>W7WYQ2_TETTS</name>
<dbReference type="GeneID" id="24441636"/>
<keyword evidence="2" id="KW-1185">Reference proteome</keyword>
<reference evidence="2" key="1">
    <citation type="journal article" date="2006" name="PLoS Biol.">
        <title>Macronuclear genome sequence of the ciliate Tetrahymena thermophila, a model eukaryote.</title>
        <authorList>
            <person name="Eisen J.A."/>
            <person name="Coyne R.S."/>
            <person name="Wu M."/>
            <person name="Wu D."/>
            <person name="Thiagarajan M."/>
            <person name="Wortman J.R."/>
            <person name="Badger J.H."/>
            <person name="Ren Q."/>
            <person name="Amedeo P."/>
            <person name="Jones K.M."/>
            <person name="Tallon L.J."/>
            <person name="Delcher A.L."/>
            <person name="Salzberg S.L."/>
            <person name="Silva J.C."/>
            <person name="Haas B.J."/>
            <person name="Majoros W.H."/>
            <person name="Farzad M."/>
            <person name="Carlton J.M."/>
            <person name="Smith R.K. Jr."/>
            <person name="Garg J."/>
            <person name="Pearlman R.E."/>
            <person name="Karrer K.M."/>
            <person name="Sun L."/>
            <person name="Manning G."/>
            <person name="Elde N.C."/>
            <person name="Turkewitz A.P."/>
            <person name="Asai D.J."/>
            <person name="Wilkes D.E."/>
            <person name="Wang Y."/>
            <person name="Cai H."/>
            <person name="Collins K."/>
            <person name="Stewart B.A."/>
            <person name="Lee S.R."/>
            <person name="Wilamowska K."/>
            <person name="Weinberg Z."/>
            <person name="Ruzzo W.L."/>
            <person name="Wloga D."/>
            <person name="Gaertig J."/>
            <person name="Frankel J."/>
            <person name="Tsao C.-C."/>
            <person name="Gorovsky M.A."/>
            <person name="Keeling P.J."/>
            <person name="Waller R.F."/>
            <person name="Patron N.J."/>
            <person name="Cherry J.M."/>
            <person name="Stover N.A."/>
            <person name="Krieger C.J."/>
            <person name="del Toro C."/>
            <person name="Ryder H.F."/>
            <person name="Williamson S.C."/>
            <person name="Barbeau R.A."/>
            <person name="Hamilton E.P."/>
            <person name="Orias E."/>
        </authorList>
    </citation>
    <scope>NUCLEOTIDE SEQUENCE [LARGE SCALE GENOMIC DNA]</scope>
    <source>
        <strain evidence="2">SB210</strain>
    </source>
</reference>
<dbReference type="KEGG" id="tet:TTHERM_001080488"/>
<proteinExistence type="predicted"/>
<organism evidence="1 2">
    <name type="scientific">Tetrahymena thermophila (strain SB210)</name>
    <dbReference type="NCBI Taxonomy" id="312017"/>
    <lineage>
        <taxon>Eukaryota</taxon>
        <taxon>Sar</taxon>
        <taxon>Alveolata</taxon>
        <taxon>Ciliophora</taxon>
        <taxon>Intramacronucleata</taxon>
        <taxon>Oligohymenophorea</taxon>
        <taxon>Hymenostomatida</taxon>
        <taxon>Tetrahymenina</taxon>
        <taxon>Tetrahymenidae</taxon>
        <taxon>Tetrahymena</taxon>
    </lineage>
</organism>
<gene>
    <name evidence="1" type="ORF">TTHERM_001080488</name>
</gene>
<protein>
    <submittedName>
        <fullName evidence="1">Uncharacterized protein</fullName>
    </submittedName>
</protein>